<accession>A0ABQ6IY28</accession>
<dbReference type="Proteomes" id="UP001157126">
    <property type="component" value="Unassembled WGS sequence"/>
</dbReference>
<evidence type="ECO:0000313" key="4">
    <source>
        <dbReference type="Proteomes" id="UP001157126"/>
    </source>
</evidence>
<dbReference type="Pfam" id="PF20789">
    <property type="entry name" value="4HBT_3C"/>
    <property type="match status" value="1"/>
</dbReference>
<reference evidence="4" key="1">
    <citation type="journal article" date="2019" name="Int. J. Syst. Evol. Microbiol.">
        <title>The Global Catalogue of Microorganisms (GCM) 10K type strain sequencing project: providing services to taxonomists for standard genome sequencing and annotation.</title>
        <authorList>
            <consortium name="The Broad Institute Genomics Platform"/>
            <consortium name="The Broad Institute Genome Sequencing Center for Infectious Disease"/>
            <person name="Wu L."/>
            <person name="Ma J."/>
        </authorList>
    </citation>
    <scope>NUCLEOTIDE SEQUENCE [LARGE SCALE GENOMIC DNA]</scope>
    <source>
        <strain evidence="4">NBRC 113072</strain>
    </source>
</reference>
<dbReference type="InterPro" id="IPR029069">
    <property type="entry name" value="HotDog_dom_sf"/>
</dbReference>
<dbReference type="Gene3D" id="2.40.160.210">
    <property type="entry name" value="Acyl-CoA thioesterase, double hotdog domain"/>
    <property type="match status" value="1"/>
</dbReference>
<feature type="domain" description="Acyl-CoA thioesterase-like N-terminal HotDog" evidence="1">
    <location>
        <begin position="35"/>
        <end position="116"/>
    </location>
</feature>
<dbReference type="SUPFAM" id="SSF54637">
    <property type="entry name" value="Thioesterase/thiol ester dehydrase-isomerase"/>
    <property type="match status" value="1"/>
</dbReference>
<dbReference type="Pfam" id="PF13622">
    <property type="entry name" value="4HBT_3"/>
    <property type="match status" value="1"/>
</dbReference>
<dbReference type="EMBL" id="BSUO01000001">
    <property type="protein sequence ID" value="GMA42238.1"/>
    <property type="molecule type" value="Genomic_DNA"/>
</dbReference>
<dbReference type="InterPro" id="IPR042171">
    <property type="entry name" value="Acyl-CoA_hotdog"/>
</dbReference>
<organism evidence="3 4">
    <name type="scientific">Mobilicoccus caccae</name>
    <dbReference type="NCBI Taxonomy" id="1859295"/>
    <lineage>
        <taxon>Bacteria</taxon>
        <taxon>Bacillati</taxon>
        <taxon>Actinomycetota</taxon>
        <taxon>Actinomycetes</taxon>
        <taxon>Micrococcales</taxon>
        <taxon>Dermatophilaceae</taxon>
        <taxon>Mobilicoccus</taxon>
    </lineage>
</organism>
<evidence type="ECO:0000313" key="3">
    <source>
        <dbReference type="EMBL" id="GMA42238.1"/>
    </source>
</evidence>
<name>A0ABQ6IY28_9MICO</name>
<gene>
    <name evidence="3" type="ORF">GCM10025883_42830</name>
</gene>
<dbReference type="InterPro" id="IPR049450">
    <property type="entry name" value="ACOT8-like_C"/>
</dbReference>
<proteinExistence type="predicted"/>
<dbReference type="InterPro" id="IPR049449">
    <property type="entry name" value="TesB_ACOT8-like_N"/>
</dbReference>
<comment type="caution">
    <text evidence="3">The sequence shown here is derived from an EMBL/GenBank/DDBJ whole genome shotgun (WGS) entry which is preliminary data.</text>
</comment>
<evidence type="ECO:0000259" key="2">
    <source>
        <dbReference type="Pfam" id="PF20789"/>
    </source>
</evidence>
<protein>
    <submittedName>
        <fullName evidence="3">Thioesterase</fullName>
    </submittedName>
</protein>
<dbReference type="RefSeq" id="WP_284305679.1">
    <property type="nucleotide sequence ID" value="NZ_BSUO01000001.1"/>
</dbReference>
<sequence>MTDRETNPLGLAADSPSYYRQIDEDTFMPTLHAQGAWQTDEQHMAPVSGLVAHCLETFNGRDDMQLSRITFEILGMIPAAPSTVECRTIRPGRTIELDEAVLSVAGRPVVRARGWRLSRQDSTAVAGGFPEPMSSPDSLPAWDGTDTWAGGYIASLEFRRDPASVPGDGRVWLCSPKTLIEDVDASELATYVGLVDTANGIATRAHPREWMFPNLDLTIHFFRTPIAGWVGFDTDVVFGETGVGLTSSVLHDIRGPVGRAEQILTVREIPTRS</sequence>
<keyword evidence="4" id="KW-1185">Reference proteome</keyword>
<feature type="domain" description="Acyl-CoA thioesterase-like C-terminal" evidence="2">
    <location>
        <begin position="136"/>
        <end position="266"/>
    </location>
</feature>
<evidence type="ECO:0000259" key="1">
    <source>
        <dbReference type="Pfam" id="PF13622"/>
    </source>
</evidence>